<dbReference type="EMBL" id="JACJVP010000026">
    <property type="protein sequence ID" value="MBB6672369.1"/>
    <property type="molecule type" value="Genomic_DNA"/>
</dbReference>
<dbReference type="RefSeq" id="WP_185143845.1">
    <property type="nucleotide sequence ID" value="NZ_JACJVP010000026.1"/>
</dbReference>
<organism evidence="5 6">
    <name type="scientific">Cohnella nanjingensis</name>
    <dbReference type="NCBI Taxonomy" id="1387779"/>
    <lineage>
        <taxon>Bacteria</taxon>
        <taxon>Bacillati</taxon>
        <taxon>Bacillota</taxon>
        <taxon>Bacilli</taxon>
        <taxon>Bacillales</taxon>
        <taxon>Paenibacillaceae</taxon>
        <taxon>Cohnella</taxon>
    </lineage>
</organism>
<dbReference type="InterPro" id="IPR028082">
    <property type="entry name" value="Peripla_BP_I"/>
</dbReference>
<dbReference type="Proteomes" id="UP000547209">
    <property type="component" value="Unassembled WGS sequence"/>
</dbReference>
<sequence>MRIQRFTLVLALLLLAAAVYAVFYFKLYQASAGQEKTVTLLLKSKNVRSDFWQTVSAGAEAAAKEAGAVLEIHGPLQETDADSQAELLDEAIDRKPQAIVVAPIDDERIVRELQRAQAAGIKLVVIDTPSKLKPAPVSVANNHLEAGRQAGMAVVRATRDKPYLAIVSDFKDSGVSAEREKGILEAISPYPASYVGTYYGEDSEDKAYEIVKQALARKPGLNAVVALNEAAALGAAKALKEKEVTDRVTLIGFDSSIYQIKLLEDGSLKAIVVQKPFNMGYLGVKAALQLIDGKKTAKTTYIDSLIVTRDNMYSPENQKLLFPFNEK</sequence>
<keyword evidence="6" id="KW-1185">Reference proteome</keyword>
<protein>
    <submittedName>
        <fullName evidence="5">Substrate-binding domain-containing protein</fullName>
    </submittedName>
</protein>
<dbReference type="PANTHER" id="PTHR46847:SF1">
    <property type="entry name" value="D-ALLOSE-BINDING PERIPLASMIC PROTEIN-RELATED"/>
    <property type="match status" value="1"/>
</dbReference>
<dbReference type="Gene3D" id="3.40.50.2300">
    <property type="match status" value="2"/>
</dbReference>
<comment type="similarity">
    <text evidence="2">Belongs to the bacterial solute-binding protein 2 family.</text>
</comment>
<reference evidence="5 6" key="1">
    <citation type="submission" date="2020-08" db="EMBL/GenBank/DDBJ databases">
        <title>Cohnella phylogeny.</title>
        <authorList>
            <person name="Dunlap C."/>
        </authorList>
    </citation>
    <scope>NUCLEOTIDE SEQUENCE [LARGE SCALE GENOMIC DNA]</scope>
    <source>
        <strain evidence="5 6">DSM 28246</strain>
    </source>
</reference>
<evidence type="ECO:0000256" key="2">
    <source>
        <dbReference type="ARBA" id="ARBA00007639"/>
    </source>
</evidence>
<gene>
    <name evidence="5" type="ORF">H7C19_16945</name>
</gene>
<comment type="subcellular location">
    <subcellularLocation>
        <location evidence="1">Cell envelope</location>
    </subcellularLocation>
</comment>
<evidence type="ECO:0000259" key="4">
    <source>
        <dbReference type="Pfam" id="PF13407"/>
    </source>
</evidence>
<evidence type="ECO:0000313" key="5">
    <source>
        <dbReference type="EMBL" id="MBB6672369.1"/>
    </source>
</evidence>
<evidence type="ECO:0000256" key="3">
    <source>
        <dbReference type="ARBA" id="ARBA00022729"/>
    </source>
</evidence>
<dbReference type="InterPro" id="IPR025997">
    <property type="entry name" value="SBP_2_dom"/>
</dbReference>
<name>A0A7X0VH76_9BACL</name>
<dbReference type="Pfam" id="PF13407">
    <property type="entry name" value="Peripla_BP_4"/>
    <property type="match status" value="1"/>
</dbReference>
<evidence type="ECO:0000256" key="1">
    <source>
        <dbReference type="ARBA" id="ARBA00004196"/>
    </source>
</evidence>
<dbReference type="AlphaFoldDB" id="A0A7X0VH76"/>
<dbReference type="GO" id="GO:0030313">
    <property type="term" value="C:cell envelope"/>
    <property type="evidence" value="ECO:0007669"/>
    <property type="project" value="UniProtKB-SubCell"/>
</dbReference>
<accession>A0A7X0VH76</accession>
<dbReference type="SUPFAM" id="SSF53822">
    <property type="entry name" value="Periplasmic binding protein-like I"/>
    <property type="match status" value="1"/>
</dbReference>
<dbReference type="PANTHER" id="PTHR46847">
    <property type="entry name" value="D-ALLOSE-BINDING PERIPLASMIC PROTEIN-RELATED"/>
    <property type="match status" value="1"/>
</dbReference>
<feature type="domain" description="Periplasmic binding protein" evidence="4">
    <location>
        <begin position="47"/>
        <end position="295"/>
    </location>
</feature>
<proteinExistence type="inferred from homology"/>
<dbReference type="GO" id="GO:0030246">
    <property type="term" value="F:carbohydrate binding"/>
    <property type="evidence" value="ECO:0007669"/>
    <property type="project" value="UniProtKB-ARBA"/>
</dbReference>
<evidence type="ECO:0000313" key="6">
    <source>
        <dbReference type="Proteomes" id="UP000547209"/>
    </source>
</evidence>
<keyword evidence="3" id="KW-0732">Signal</keyword>
<comment type="caution">
    <text evidence="5">The sequence shown here is derived from an EMBL/GenBank/DDBJ whole genome shotgun (WGS) entry which is preliminary data.</text>
</comment>